<keyword evidence="2" id="KW-0970">Cilium biogenesis/degradation</keyword>
<comment type="subcellular location">
    <subcellularLocation>
        <location evidence="1">Cell projection</location>
        <location evidence="1">Cilium</location>
    </subcellularLocation>
</comment>
<comment type="similarity">
    <text evidence="5">Belongs to the CFAP263 family.</text>
</comment>
<evidence type="ECO:0000256" key="2">
    <source>
        <dbReference type="ARBA" id="ARBA00022794"/>
    </source>
</evidence>
<evidence type="ECO:0000313" key="9">
    <source>
        <dbReference type="EMBL" id="CAK0792753.1"/>
    </source>
</evidence>
<feature type="non-terminal residue" evidence="9">
    <location>
        <position position="1"/>
    </location>
</feature>
<evidence type="ECO:0000256" key="1">
    <source>
        <dbReference type="ARBA" id="ARBA00004138"/>
    </source>
</evidence>
<keyword evidence="10" id="KW-1185">Reference proteome</keyword>
<keyword evidence="4" id="KW-0966">Cell projection</keyword>
<protein>
    <recommendedName>
        <fullName evidence="6">Cilia- and flagella-associated protein 263</fullName>
    </recommendedName>
</protein>
<reference evidence="9" key="1">
    <citation type="submission" date="2023-10" db="EMBL/GenBank/DDBJ databases">
        <authorList>
            <person name="Chen Y."/>
            <person name="Shah S."/>
            <person name="Dougan E. K."/>
            <person name="Thang M."/>
            <person name="Chan C."/>
        </authorList>
    </citation>
    <scope>NUCLEOTIDE SEQUENCE [LARGE SCALE GENOMIC DNA]</scope>
</reference>
<dbReference type="Pfam" id="PF13870">
    <property type="entry name" value="CCDC113_CCDC96_CC"/>
    <property type="match status" value="1"/>
</dbReference>
<organism evidence="9 10">
    <name type="scientific">Prorocentrum cordatum</name>
    <dbReference type="NCBI Taxonomy" id="2364126"/>
    <lineage>
        <taxon>Eukaryota</taxon>
        <taxon>Sar</taxon>
        <taxon>Alveolata</taxon>
        <taxon>Dinophyceae</taxon>
        <taxon>Prorocentrales</taxon>
        <taxon>Prorocentraceae</taxon>
        <taxon>Prorocentrum</taxon>
    </lineage>
</organism>
<evidence type="ECO:0000256" key="7">
    <source>
        <dbReference type="SAM" id="Coils"/>
    </source>
</evidence>
<feature type="domain" description="CCDC113/CCDC96 coiled-coil" evidence="8">
    <location>
        <begin position="6"/>
        <end position="118"/>
    </location>
</feature>
<evidence type="ECO:0000256" key="4">
    <source>
        <dbReference type="ARBA" id="ARBA00023273"/>
    </source>
</evidence>
<gene>
    <name evidence="9" type="ORF">PCOR1329_LOCUS3241</name>
</gene>
<dbReference type="InterPro" id="IPR025254">
    <property type="entry name" value="CCDC113/CCDC96_CC"/>
</dbReference>
<keyword evidence="3 7" id="KW-0175">Coiled coil</keyword>
<dbReference type="PANTHER" id="PTHR15654:SF2">
    <property type="entry name" value="COILED-COIL DOMAIN-CONTAINING PROTEIN 113"/>
    <property type="match status" value="1"/>
</dbReference>
<dbReference type="Proteomes" id="UP001189429">
    <property type="component" value="Unassembled WGS sequence"/>
</dbReference>
<evidence type="ECO:0000256" key="6">
    <source>
        <dbReference type="ARBA" id="ARBA00044798"/>
    </source>
</evidence>
<evidence type="ECO:0000259" key="8">
    <source>
        <dbReference type="Pfam" id="PF13870"/>
    </source>
</evidence>
<evidence type="ECO:0000256" key="5">
    <source>
        <dbReference type="ARBA" id="ARBA00044506"/>
    </source>
</evidence>
<sequence length="139" mass="16174">EEKEEEAEAERARRRSGRTVKILNNMKKRLSGLTAEAKFLEDEIKERKAMLAKTEHDIVKVVEEKEAARKERKKLQAQSRQTPEMPQVVDYVTQKEEQFRLEAEKRNWVRKVELVETAAKRVNLLHRAPRIGGGAQRVG</sequence>
<feature type="coiled-coil region" evidence="7">
    <location>
        <begin position="23"/>
        <end position="81"/>
    </location>
</feature>
<evidence type="ECO:0000256" key="3">
    <source>
        <dbReference type="ARBA" id="ARBA00023054"/>
    </source>
</evidence>
<proteinExistence type="inferred from homology"/>
<dbReference type="InterPro" id="IPR051885">
    <property type="entry name" value="CC_CF"/>
</dbReference>
<dbReference type="EMBL" id="CAUYUJ010000828">
    <property type="protein sequence ID" value="CAK0792753.1"/>
    <property type="molecule type" value="Genomic_DNA"/>
</dbReference>
<name>A0ABN9PMQ7_9DINO</name>
<comment type="caution">
    <text evidence="9">The sequence shown here is derived from an EMBL/GenBank/DDBJ whole genome shotgun (WGS) entry which is preliminary data.</text>
</comment>
<evidence type="ECO:0000313" key="10">
    <source>
        <dbReference type="Proteomes" id="UP001189429"/>
    </source>
</evidence>
<accession>A0ABN9PMQ7</accession>
<dbReference type="PANTHER" id="PTHR15654">
    <property type="entry name" value="COILED-COIL DOMAIN-CONTAINING PROTEIN 113-RELATED"/>
    <property type="match status" value="1"/>
</dbReference>